<keyword evidence="1" id="KW-0472">Membrane</keyword>
<keyword evidence="1" id="KW-0812">Transmembrane</keyword>
<reference evidence="2 3" key="1">
    <citation type="journal article" date="2024" name="Int. J. Syst. Evol. Microbiol.">
        <title>Virgibacillus tibetensis sp. nov., isolated from salt lake on the Tibetan Plateau of China.</title>
        <authorList>
            <person name="Phurbu D."/>
            <person name="Liu Z.-X."/>
            <person name="Wang R."/>
            <person name="Zheng Y.-Y."/>
            <person name="Liu H.-C."/>
            <person name="Zhou Y.-G."/>
            <person name="Yu Y.-J."/>
            <person name="Li A.-H."/>
        </authorList>
    </citation>
    <scope>NUCLEOTIDE SEQUENCE [LARGE SCALE GENOMIC DNA]</scope>
    <source>
        <strain evidence="2 3">C22-A2</strain>
    </source>
</reference>
<dbReference type="Proteomes" id="UP001335737">
    <property type="component" value="Unassembled WGS sequence"/>
</dbReference>
<protein>
    <submittedName>
        <fullName evidence="2">Uncharacterized protein</fullName>
    </submittedName>
</protein>
<feature type="transmembrane region" description="Helical" evidence="1">
    <location>
        <begin position="73"/>
        <end position="94"/>
    </location>
</feature>
<keyword evidence="1" id="KW-1133">Transmembrane helix</keyword>
<organism evidence="2 3">
    <name type="scientific">Virgibacillus tibetensis</name>
    <dbReference type="NCBI Taxonomy" id="3042313"/>
    <lineage>
        <taxon>Bacteria</taxon>
        <taxon>Bacillati</taxon>
        <taxon>Bacillota</taxon>
        <taxon>Bacilli</taxon>
        <taxon>Bacillales</taxon>
        <taxon>Bacillaceae</taxon>
        <taxon>Virgibacillus</taxon>
    </lineage>
</organism>
<evidence type="ECO:0000256" key="1">
    <source>
        <dbReference type="SAM" id="Phobius"/>
    </source>
</evidence>
<keyword evidence="3" id="KW-1185">Reference proteome</keyword>
<comment type="caution">
    <text evidence="2">The sequence shown here is derived from an EMBL/GenBank/DDBJ whole genome shotgun (WGS) entry which is preliminary data.</text>
</comment>
<proteinExistence type="predicted"/>
<dbReference type="RefSeq" id="WP_327605998.1">
    <property type="nucleotide sequence ID" value="NZ_JARZFX010000001.1"/>
</dbReference>
<evidence type="ECO:0000313" key="3">
    <source>
        <dbReference type="Proteomes" id="UP001335737"/>
    </source>
</evidence>
<gene>
    <name evidence="2" type="ORF">QGM71_02880</name>
</gene>
<accession>A0ABU6KB80</accession>
<dbReference type="EMBL" id="JARZFX010000001">
    <property type="protein sequence ID" value="MEC5422435.1"/>
    <property type="molecule type" value="Genomic_DNA"/>
</dbReference>
<evidence type="ECO:0000313" key="2">
    <source>
        <dbReference type="EMBL" id="MEC5422435.1"/>
    </source>
</evidence>
<name>A0ABU6KB80_9BACI</name>
<sequence>MSQKATERDDQAEELRKLLSEVQQGEKGRPSQQANLDDEVVYEREIDILELPPRKEVHGTKKKRTQIKLSRPLLRFLIVIILLLLVLTGVYYLWADEIITILSN</sequence>